<name>A0ABQ6L259_ASPOZ</name>
<gene>
    <name evidence="1" type="ORF">Aory05_000792700</name>
</gene>
<dbReference type="EMBL" id="BSYB01000033">
    <property type="protein sequence ID" value="GMG49317.1"/>
    <property type="molecule type" value="Genomic_DNA"/>
</dbReference>
<protein>
    <submittedName>
        <fullName evidence="1">Unnamed protein product</fullName>
    </submittedName>
</protein>
<evidence type="ECO:0000313" key="1">
    <source>
        <dbReference type="EMBL" id="GMG49317.1"/>
    </source>
</evidence>
<sequence length="135" mass="14546">MAETKWGYILGGTSAERPVTVGGREFKIMEMASLRVYGGKLMCGTPAACKKSGRGVALRIKTIERLGICLTSSQQSLNYITNQLLVTRPQGSALGGGRPSETYPKKAGKLSGLKLSTWPILAQCSRNLYGKHEVL</sequence>
<keyword evidence="2" id="KW-1185">Reference proteome</keyword>
<organism evidence="1 2">
    <name type="scientific">Aspergillus oryzae var. brunneus</name>
    <dbReference type="NCBI Taxonomy" id="332754"/>
    <lineage>
        <taxon>Eukaryota</taxon>
        <taxon>Fungi</taxon>
        <taxon>Dikarya</taxon>
        <taxon>Ascomycota</taxon>
        <taxon>Pezizomycotina</taxon>
        <taxon>Eurotiomycetes</taxon>
        <taxon>Eurotiomycetidae</taxon>
        <taxon>Eurotiales</taxon>
        <taxon>Aspergillaceae</taxon>
        <taxon>Aspergillus</taxon>
        <taxon>Aspergillus subgen. Circumdati</taxon>
    </lineage>
</organism>
<proteinExistence type="predicted"/>
<comment type="caution">
    <text evidence="1">The sequence shown here is derived from an EMBL/GenBank/DDBJ whole genome shotgun (WGS) entry which is preliminary data.</text>
</comment>
<evidence type="ECO:0000313" key="2">
    <source>
        <dbReference type="Proteomes" id="UP001165189"/>
    </source>
</evidence>
<dbReference type="Proteomes" id="UP001165189">
    <property type="component" value="Unassembled WGS sequence"/>
</dbReference>
<reference evidence="1" key="1">
    <citation type="submission" date="2023-04" db="EMBL/GenBank/DDBJ databases">
        <title>Aspergillus oryzae var. brunneus NBRC 4377.</title>
        <authorList>
            <person name="Ichikawa N."/>
            <person name="Sato H."/>
            <person name="Tonouchi N."/>
        </authorList>
    </citation>
    <scope>NUCLEOTIDE SEQUENCE</scope>
    <source>
        <strain evidence="1">NBRC 4377</strain>
    </source>
</reference>
<accession>A0ABQ6L259</accession>